<evidence type="ECO:0000313" key="2">
    <source>
        <dbReference type="Proteomes" id="UP000821845"/>
    </source>
</evidence>
<name>A0ACB7SLE3_HYAAI</name>
<dbReference type="EMBL" id="CM023484">
    <property type="protein sequence ID" value="KAH6934578.1"/>
    <property type="molecule type" value="Genomic_DNA"/>
</dbReference>
<gene>
    <name evidence="1" type="ORF">HPB50_025486</name>
</gene>
<sequence>MPLGEKNKDSGLPAATGGKAMVAMHHALFESAHQGTSVAERLFSQRFSPSSAMSAAGGPCRDHRRRSRRNASLGVLSRRVWPDPAHVSWLYKPAARWLHCLEHPCDLTTEKKKIDTLIRVGLKRILGIPQTTSTERLLELGLHNTVDELIEAQFAAQVARLCSTKAGLKILDEAGIGAPSVEVSDGVHLTRDEREDIHVDPIPRNIHPVHHAGPSLRLEPGLFFEAVGSDAKAALFVDAAEYSTRRAFGVSVVDGKGQLVARASACTDQVTVAEEIAIALALKAAEVPCVVYSDSRSAVRAFSGGFISQQAAWLLRSGRRQARWAGGHHISWFPAHVEGIDGVNPNASAHSLARECTKRAGGSEASGRNTDLRKDPLTIFHEITSSYKLSRRRFPLPNARLNRAQGITFRLLQTDTYLCPRAYRRIAPDFQEECPRCGLEIALAGVLTAAGLYMSFWLRDSTDRNDSSADQAGSNVSAAMVLRAYMKRDEDPCQNFYRFACGNYESASRQVLAQMEDEMYASLAQTLEAAKFPREGQVAAEKAAALYKACTRVRVGEVDDGAAVTHFMQDVGLTADKYDSADALDKIAMLFFSYNLVVVLELSLVDTRLHRGHRVLHLALSTGQLVWLGKRGRVTAAFYTQHLGPFGLIPSSDEAIHVAQSIALAENAALQELLLRTYPGNAPGEFIYHVSELNRVAPCTDVTDWPKSINLHSDNFYNDNDEVL</sequence>
<dbReference type="Proteomes" id="UP000821845">
    <property type="component" value="Chromosome 4"/>
</dbReference>
<proteinExistence type="predicted"/>
<accession>A0ACB7SLE3</accession>
<reference evidence="1" key="1">
    <citation type="submission" date="2020-05" db="EMBL/GenBank/DDBJ databases">
        <title>Large-scale comparative analyses of tick genomes elucidate their genetic diversity and vector capacities.</title>
        <authorList>
            <person name="Jia N."/>
            <person name="Wang J."/>
            <person name="Shi W."/>
            <person name="Du L."/>
            <person name="Sun Y."/>
            <person name="Zhan W."/>
            <person name="Jiang J."/>
            <person name="Wang Q."/>
            <person name="Zhang B."/>
            <person name="Ji P."/>
            <person name="Sakyi L.B."/>
            <person name="Cui X."/>
            <person name="Yuan T."/>
            <person name="Jiang B."/>
            <person name="Yang W."/>
            <person name="Lam T.T.-Y."/>
            <person name="Chang Q."/>
            <person name="Ding S."/>
            <person name="Wang X."/>
            <person name="Zhu J."/>
            <person name="Ruan X."/>
            <person name="Zhao L."/>
            <person name="Wei J."/>
            <person name="Que T."/>
            <person name="Du C."/>
            <person name="Cheng J."/>
            <person name="Dai P."/>
            <person name="Han X."/>
            <person name="Huang E."/>
            <person name="Gao Y."/>
            <person name="Liu J."/>
            <person name="Shao H."/>
            <person name="Ye R."/>
            <person name="Li L."/>
            <person name="Wei W."/>
            <person name="Wang X."/>
            <person name="Wang C."/>
            <person name="Yang T."/>
            <person name="Huo Q."/>
            <person name="Li W."/>
            <person name="Guo W."/>
            <person name="Chen H."/>
            <person name="Zhou L."/>
            <person name="Ni X."/>
            <person name="Tian J."/>
            <person name="Zhou Y."/>
            <person name="Sheng Y."/>
            <person name="Liu T."/>
            <person name="Pan Y."/>
            <person name="Xia L."/>
            <person name="Li J."/>
            <person name="Zhao F."/>
            <person name="Cao W."/>
        </authorList>
    </citation>
    <scope>NUCLEOTIDE SEQUENCE</scope>
    <source>
        <strain evidence="1">Hyas-2018</strain>
    </source>
</reference>
<keyword evidence="2" id="KW-1185">Reference proteome</keyword>
<protein>
    <submittedName>
        <fullName evidence="1">Uncharacterized protein</fullName>
    </submittedName>
</protein>
<evidence type="ECO:0000313" key="1">
    <source>
        <dbReference type="EMBL" id="KAH6934578.1"/>
    </source>
</evidence>
<comment type="caution">
    <text evidence="1">The sequence shown here is derived from an EMBL/GenBank/DDBJ whole genome shotgun (WGS) entry which is preliminary data.</text>
</comment>
<organism evidence="1 2">
    <name type="scientific">Hyalomma asiaticum</name>
    <name type="common">Tick</name>
    <dbReference type="NCBI Taxonomy" id="266040"/>
    <lineage>
        <taxon>Eukaryota</taxon>
        <taxon>Metazoa</taxon>
        <taxon>Ecdysozoa</taxon>
        <taxon>Arthropoda</taxon>
        <taxon>Chelicerata</taxon>
        <taxon>Arachnida</taxon>
        <taxon>Acari</taxon>
        <taxon>Parasitiformes</taxon>
        <taxon>Ixodida</taxon>
        <taxon>Ixodoidea</taxon>
        <taxon>Ixodidae</taxon>
        <taxon>Hyalomminae</taxon>
        <taxon>Hyalomma</taxon>
    </lineage>
</organism>